<protein>
    <submittedName>
        <fullName evidence="1">Uncharacterized protein</fullName>
    </submittedName>
</protein>
<gene>
    <name evidence="1" type="ORF">KVP70_26980</name>
    <name evidence="2" type="ORF">L1274_002998</name>
</gene>
<dbReference type="AlphaFoldDB" id="A0AA41HIR2"/>
<dbReference type="Proteomes" id="UP001162889">
    <property type="component" value="Unassembled WGS sequence"/>
</dbReference>
<reference evidence="1" key="1">
    <citation type="submission" date="2021-07" db="EMBL/GenBank/DDBJ databases">
        <title>Characterization of violacein-producing bacteria and related species.</title>
        <authorList>
            <person name="Wilson H.S."/>
            <person name="De Leon M.E."/>
        </authorList>
    </citation>
    <scope>NUCLEOTIDE SEQUENCE</scope>
    <source>
        <strain evidence="1">HSC-15S17</strain>
    </source>
</reference>
<accession>A0AA41HIR2</accession>
<evidence type="ECO:0000313" key="1">
    <source>
        <dbReference type="EMBL" id="MBV6324578.1"/>
    </source>
</evidence>
<dbReference type="Proteomes" id="UP001155901">
    <property type="component" value="Unassembled WGS sequence"/>
</dbReference>
<evidence type="ECO:0000313" key="3">
    <source>
        <dbReference type="Proteomes" id="UP001155901"/>
    </source>
</evidence>
<proteinExistence type="predicted"/>
<dbReference type="RefSeq" id="WP_217945496.1">
    <property type="nucleotide sequence ID" value="NZ_JAHTGR010000018.1"/>
</dbReference>
<reference evidence="2" key="2">
    <citation type="submission" date="2022-03" db="EMBL/GenBank/DDBJ databases">
        <title>Genome Encyclopedia of Bacteria and Archaea VI: Functional Genomics of Type Strains.</title>
        <authorList>
            <person name="Whitman W."/>
        </authorList>
    </citation>
    <scope>NUCLEOTIDE SEQUENCE</scope>
    <source>
        <strain evidence="2">HSC-15S17</strain>
    </source>
</reference>
<sequence length="123" mass="13478">MLTIRDEQMRTLAEAQLETSKRRLAALVAQRWPEAAALWGEAGTRRRVDFAVAQTGRRGIDDLASVATYLDVMAVLGPGFEADARFPWAAPILDNPALRPATRLRQLHAEVGAWLAARAGEAE</sequence>
<dbReference type="EMBL" id="JALJZU010000005">
    <property type="protein sequence ID" value="MCP2009285.1"/>
    <property type="molecule type" value="Genomic_DNA"/>
</dbReference>
<name>A0AA41HIR2_9BURK</name>
<dbReference type="EMBL" id="JAHTGR010000018">
    <property type="protein sequence ID" value="MBV6324578.1"/>
    <property type="molecule type" value="Genomic_DNA"/>
</dbReference>
<evidence type="ECO:0000313" key="4">
    <source>
        <dbReference type="Proteomes" id="UP001162889"/>
    </source>
</evidence>
<organism evidence="1 3">
    <name type="scientific">Duganella violaceipulchra</name>
    <dbReference type="NCBI Taxonomy" id="2849652"/>
    <lineage>
        <taxon>Bacteria</taxon>
        <taxon>Pseudomonadati</taxon>
        <taxon>Pseudomonadota</taxon>
        <taxon>Betaproteobacteria</taxon>
        <taxon>Burkholderiales</taxon>
        <taxon>Oxalobacteraceae</taxon>
        <taxon>Telluria group</taxon>
        <taxon>Duganella</taxon>
    </lineage>
</organism>
<comment type="caution">
    <text evidence="1">The sequence shown here is derived from an EMBL/GenBank/DDBJ whole genome shotgun (WGS) entry which is preliminary data.</text>
</comment>
<keyword evidence="4" id="KW-1185">Reference proteome</keyword>
<evidence type="ECO:0000313" key="2">
    <source>
        <dbReference type="EMBL" id="MCP2009285.1"/>
    </source>
</evidence>